<feature type="compositionally biased region" description="Basic and acidic residues" evidence="1">
    <location>
        <begin position="190"/>
        <end position="200"/>
    </location>
</feature>
<dbReference type="Proteomes" id="UP000800038">
    <property type="component" value="Unassembled WGS sequence"/>
</dbReference>
<reference evidence="2" key="1">
    <citation type="journal article" date="2020" name="Stud. Mycol.">
        <title>101 Dothideomycetes genomes: a test case for predicting lifestyles and emergence of pathogens.</title>
        <authorList>
            <person name="Haridas S."/>
            <person name="Albert R."/>
            <person name="Binder M."/>
            <person name="Bloem J."/>
            <person name="Labutti K."/>
            <person name="Salamov A."/>
            <person name="Andreopoulos B."/>
            <person name="Baker S."/>
            <person name="Barry K."/>
            <person name="Bills G."/>
            <person name="Bluhm B."/>
            <person name="Cannon C."/>
            <person name="Castanera R."/>
            <person name="Culley D."/>
            <person name="Daum C."/>
            <person name="Ezra D."/>
            <person name="Gonzalez J."/>
            <person name="Henrissat B."/>
            <person name="Kuo A."/>
            <person name="Liang C."/>
            <person name="Lipzen A."/>
            <person name="Lutzoni F."/>
            <person name="Magnuson J."/>
            <person name="Mondo S."/>
            <person name="Nolan M."/>
            <person name="Ohm R."/>
            <person name="Pangilinan J."/>
            <person name="Park H.-J."/>
            <person name="Ramirez L."/>
            <person name="Alfaro M."/>
            <person name="Sun H."/>
            <person name="Tritt A."/>
            <person name="Yoshinaga Y."/>
            <person name="Zwiers L.-H."/>
            <person name="Turgeon B."/>
            <person name="Goodwin S."/>
            <person name="Spatafora J."/>
            <person name="Crous P."/>
            <person name="Grigoriev I."/>
        </authorList>
    </citation>
    <scope>NUCLEOTIDE SEQUENCE</scope>
    <source>
        <strain evidence="2">CBS 161.51</strain>
    </source>
</reference>
<dbReference type="EMBL" id="ML975997">
    <property type="protein sequence ID" value="KAF1947865.1"/>
    <property type="molecule type" value="Genomic_DNA"/>
</dbReference>
<protein>
    <submittedName>
        <fullName evidence="2">Uncharacterized protein</fullName>
    </submittedName>
</protein>
<keyword evidence="3" id="KW-1185">Reference proteome</keyword>
<gene>
    <name evidence="2" type="ORF">EJ02DRAFT_507664</name>
</gene>
<accession>A0A6A5T4F5</accession>
<evidence type="ECO:0000313" key="2">
    <source>
        <dbReference type="EMBL" id="KAF1947865.1"/>
    </source>
</evidence>
<proteinExistence type="predicted"/>
<feature type="compositionally biased region" description="Low complexity" evidence="1">
    <location>
        <begin position="34"/>
        <end position="46"/>
    </location>
</feature>
<feature type="region of interest" description="Disordered" evidence="1">
    <location>
        <begin position="1"/>
        <end position="46"/>
    </location>
</feature>
<name>A0A6A5T4F5_9PLEO</name>
<organism evidence="2 3">
    <name type="scientific">Clathrospora elynae</name>
    <dbReference type="NCBI Taxonomy" id="706981"/>
    <lineage>
        <taxon>Eukaryota</taxon>
        <taxon>Fungi</taxon>
        <taxon>Dikarya</taxon>
        <taxon>Ascomycota</taxon>
        <taxon>Pezizomycotina</taxon>
        <taxon>Dothideomycetes</taxon>
        <taxon>Pleosporomycetidae</taxon>
        <taxon>Pleosporales</taxon>
        <taxon>Diademaceae</taxon>
        <taxon>Clathrospora</taxon>
    </lineage>
</organism>
<evidence type="ECO:0000256" key="1">
    <source>
        <dbReference type="SAM" id="MobiDB-lite"/>
    </source>
</evidence>
<feature type="region of interest" description="Disordered" evidence="1">
    <location>
        <begin position="173"/>
        <end position="200"/>
    </location>
</feature>
<sequence>MPRPLANPKVPRKSSRYDSGFLSDEGEDSFAHKGATATGTASSPPAVISNFKAGFFEDTDWDFGAARTLSKMDLQLRLPHGFPIVPLPSTLAQARTEAEAGAGDELAFDIYEDGDDDTTQVPADATVATSTANMPPAVVDSQGLTLAASNRRKSARIAKSAASRGALGEVFETAAEDSKKRKRGAAHSSDQPKPKQTQDD</sequence>
<evidence type="ECO:0000313" key="3">
    <source>
        <dbReference type="Proteomes" id="UP000800038"/>
    </source>
</evidence>
<dbReference type="AlphaFoldDB" id="A0A6A5T4F5"/>